<feature type="compositionally biased region" description="Basic and acidic residues" evidence="9">
    <location>
        <begin position="454"/>
        <end position="464"/>
    </location>
</feature>
<evidence type="ECO:0000313" key="11">
    <source>
        <dbReference type="EMBL" id="CAL1708027.1"/>
    </source>
</evidence>
<name>A0ABP1DMU1_9APHY</name>
<accession>A0ABP1DMU1</accession>
<dbReference type="InterPro" id="IPR022357">
    <property type="entry name" value="MIP_CS"/>
</dbReference>
<dbReference type="InterPro" id="IPR000425">
    <property type="entry name" value="MIP"/>
</dbReference>
<feature type="transmembrane region" description="Helical" evidence="10">
    <location>
        <begin position="306"/>
        <end position="325"/>
    </location>
</feature>
<dbReference type="Proteomes" id="UP001497453">
    <property type="component" value="Chromosome 4"/>
</dbReference>
<evidence type="ECO:0000256" key="7">
    <source>
        <dbReference type="ARBA" id="ARBA00023136"/>
    </source>
</evidence>
<keyword evidence="12" id="KW-1185">Reference proteome</keyword>
<evidence type="ECO:0000313" key="12">
    <source>
        <dbReference type="Proteomes" id="UP001497453"/>
    </source>
</evidence>
<dbReference type="InterPro" id="IPR023271">
    <property type="entry name" value="Aquaporin-like"/>
</dbReference>
<feature type="transmembrane region" description="Helical" evidence="10">
    <location>
        <begin position="168"/>
        <end position="188"/>
    </location>
</feature>
<dbReference type="Gene3D" id="1.20.1080.10">
    <property type="entry name" value="Glycerol uptake facilitator protein"/>
    <property type="match status" value="1"/>
</dbReference>
<dbReference type="EMBL" id="OZ037947">
    <property type="protein sequence ID" value="CAL1708027.1"/>
    <property type="molecule type" value="Genomic_DNA"/>
</dbReference>
<evidence type="ECO:0008006" key="13">
    <source>
        <dbReference type="Google" id="ProtNLM"/>
    </source>
</evidence>
<gene>
    <name evidence="11" type="ORF">GFSPODELE1_LOCUS6659</name>
</gene>
<organism evidence="11 12">
    <name type="scientific">Somion occarium</name>
    <dbReference type="NCBI Taxonomy" id="3059160"/>
    <lineage>
        <taxon>Eukaryota</taxon>
        <taxon>Fungi</taxon>
        <taxon>Dikarya</taxon>
        <taxon>Basidiomycota</taxon>
        <taxon>Agaricomycotina</taxon>
        <taxon>Agaricomycetes</taxon>
        <taxon>Polyporales</taxon>
        <taxon>Cerrenaceae</taxon>
        <taxon>Somion</taxon>
    </lineage>
</organism>
<evidence type="ECO:0000256" key="9">
    <source>
        <dbReference type="SAM" id="MobiDB-lite"/>
    </source>
</evidence>
<dbReference type="InterPro" id="IPR050363">
    <property type="entry name" value="MIP/Aquaporin"/>
</dbReference>
<comment type="similarity">
    <text evidence="2 8">Belongs to the MIP/aquaporin (TC 1.A.8) family.</text>
</comment>
<dbReference type="PROSITE" id="PS00221">
    <property type="entry name" value="MIP"/>
    <property type="match status" value="1"/>
</dbReference>
<feature type="transmembrane region" description="Helical" evidence="10">
    <location>
        <begin position="200"/>
        <end position="221"/>
    </location>
</feature>
<protein>
    <recommendedName>
        <fullName evidence="13">Aquaporin-like protein</fullName>
    </recommendedName>
</protein>
<keyword evidence="3 8" id="KW-0813">Transport</keyword>
<evidence type="ECO:0000256" key="4">
    <source>
        <dbReference type="ARBA" id="ARBA00022692"/>
    </source>
</evidence>
<feature type="region of interest" description="Disordered" evidence="9">
    <location>
        <begin position="430"/>
        <end position="464"/>
    </location>
</feature>
<keyword evidence="5" id="KW-0677">Repeat</keyword>
<keyword evidence="4 8" id="KW-0812">Transmembrane</keyword>
<feature type="compositionally biased region" description="Polar residues" evidence="9">
    <location>
        <begin position="442"/>
        <end position="452"/>
    </location>
</feature>
<comment type="subcellular location">
    <subcellularLocation>
        <location evidence="1">Membrane</location>
        <topology evidence="1">Multi-pass membrane protein</topology>
    </subcellularLocation>
</comment>
<dbReference type="PANTHER" id="PTHR43829:SF14">
    <property type="entry name" value="AQUAPORIN 3"/>
    <property type="match status" value="1"/>
</dbReference>
<dbReference type="SUPFAM" id="SSF81338">
    <property type="entry name" value="Aquaporin-like"/>
    <property type="match status" value="1"/>
</dbReference>
<dbReference type="PRINTS" id="PR00783">
    <property type="entry name" value="MINTRINSICP"/>
</dbReference>
<evidence type="ECO:0000256" key="6">
    <source>
        <dbReference type="ARBA" id="ARBA00022989"/>
    </source>
</evidence>
<feature type="transmembrane region" description="Helical" evidence="10">
    <location>
        <begin position="331"/>
        <end position="353"/>
    </location>
</feature>
<reference evidence="12" key="1">
    <citation type="submission" date="2024-04" db="EMBL/GenBank/DDBJ databases">
        <authorList>
            <person name="Shaw F."/>
            <person name="Minotto A."/>
        </authorList>
    </citation>
    <scope>NUCLEOTIDE SEQUENCE [LARGE SCALE GENOMIC DNA]</scope>
</reference>
<proteinExistence type="inferred from homology"/>
<evidence type="ECO:0000256" key="3">
    <source>
        <dbReference type="ARBA" id="ARBA00022448"/>
    </source>
</evidence>
<sequence length="464" mass="50695">MHLRLKRPNHPDGLPKAGYVLATQRLRARSASQIQIPRLYKWKELRFATRTYLCVQRDVVCRLHPIFALDQLHWLQFFPQTPNWAEQVVGPLIIPGTSRCFSLLTAPSFAFGLSLLTLTSMAAHPLPRPNFTHLADVVQRPRFLTHWERVRHRQAHWFVECMAEFTGVFLYVFAGVGSTAPFVCGNILGESLSSILQIGMAYSIGIVLALVICSSTSGGHFNPAVTISFVLFKKFPPLKAVRYIAAQILGGYVACLLIYVQYHHLISLAEATLEAAGRLDAVNFTPVGPAGIFGLYLMPGSKLGQVFLNEFICDFIIGITIWSCLDPTNFLATPVAAPWIIAFVYGIVVWGFSPPGVAANAARDVGGRLAAVTIWGTKAGGGSYAALAALTNIPATILGGLFYEFILADSSRVITSSHIEFLAGHRAHAEHKENNHLGRGTSGSPYSEQTSDGGKAHIETVERV</sequence>
<evidence type="ECO:0000256" key="2">
    <source>
        <dbReference type="ARBA" id="ARBA00006175"/>
    </source>
</evidence>
<evidence type="ECO:0000256" key="5">
    <source>
        <dbReference type="ARBA" id="ARBA00022737"/>
    </source>
</evidence>
<dbReference type="PANTHER" id="PTHR43829">
    <property type="entry name" value="AQUAPORIN OR AQUAGLYCEROPORIN RELATED"/>
    <property type="match status" value="1"/>
</dbReference>
<evidence type="ECO:0000256" key="1">
    <source>
        <dbReference type="ARBA" id="ARBA00004141"/>
    </source>
</evidence>
<evidence type="ECO:0000256" key="8">
    <source>
        <dbReference type="RuleBase" id="RU000477"/>
    </source>
</evidence>
<feature type="transmembrane region" description="Helical" evidence="10">
    <location>
        <begin position="241"/>
        <end position="260"/>
    </location>
</feature>
<evidence type="ECO:0000256" key="10">
    <source>
        <dbReference type="SAM" id="Phobius"/>
    </source>
</evidence>
<keyword evidence="7 10" id="KW-0472">Membrane</keyword>
<keyword evidence="6 10" id="KW-1133">Transmembrane helix</keyword>
<dbReference type="Pfam" id="PF00230">
    <property type="entry name" value="MIP"/>
    <property type="match status" value="1"/>
</dbReference>